<dbReference type="RefSeq" id="WP_066046516.1">
    <property type="nucleotide sequence ID" value="NZ_CP014223.1"/>
</dbReference>
<dbReference type="SUPFAM" id="SSF57802">
    <property type="entry name" value="Rubredoxin-like"/>
    <property type="match status" value="1"/>
</dbReference>
<dbReference type="KEGG" id="cpro:CPRO_00250"/>
<dbReference type="SUPFAM" id="SSF49367">
    <property type="entry name" value="Superoxide reductase-like"/>
    <property type="match status" value="1"/>
</dbReference>
<evidence type="ECO:0000256" key="4">
    <source>
        <dbReference type="ARBA" id="ARBA00022448"/>
    </source>
</evidence>
<feature type="domain" description="Desulfoferrodoxin ferrous iron-binding" evidence="11">
    <location>
        <begin position="40"/>
        <end position="124"/>
    </location>
</feature>
<dbReference type="InterPro" id="IPR004462">
    <property type="entry name" value="Desulfoferrodoxin_N"/>
</dbReference>
<dbReference type="GO" id="GO:0050605">
    <property type="term" value="F:superoxide reductase activity"/>
    <property type="evidence" value="ECO:0007669"/>
    <property type="project" value="UniProtKB-EC"/>
</dbReference>
<reference evidence="15" key="2">
    <citation type="submission" date="2016-01" db="EMBL/GenBank/DDBJ databases">
        <authorList>
            <person name="Poehlein A."/>
            <person name="Schlien K."/>
            <person name="Gottschalk G."/>
            <person name="Buckel W."/>
            <person name="Daniel R."/>
        </authorList>
    </citation>
    <scope>NUCLEOTIDE SEQUENCE [LARGE SCALE GENOMIC DNA]</scope>
    <source>
        <strain evidence="15">X2</strain>
    </source>
</reference>
<dbReference type="Pfam" id="PF06397">
    <property type="entry name" value="Desulfoferrod_N"/>
    <property type="match status" value="1"/>
</dbReference>
<comment type="catalytic activity">
    <reaction evidence="10">
        <text>reduced [rubredoxin] + superoxide + 2 H(+) = oxidized [rubredoxin] + H2O2</text>
        <dbReference type="Rhea" id="RHEA:21324"/>
        <dbReference type="Rhea" id="RHEA-COMP:10302"/>
        <dbReference type="Rhea" id="RHEA-COMP:10303"/>
        <dbReference type="ChEBI" id="CHEBI:15378"/>
        <dbReference type="ChEBI" id="CHEBI:16240"/>
        <dbReference type="ChEBI" id="CHEBI:18421"/>
        <dbReference type="ChEBI" id="CHEBI:29033"/>
        <dbReference type="ChEBI" id="CHEBI:29034"/>
        <dbReference type="EC" id="1.15.1.2"/>
    </reaction>
</comment>
<dbReference type="Pfam" id="PF01880">
    <property type="entry name" value="Desulfoferrodox"/>
    <property type="match status" value="1"/>
</dbReference>
<dbReference type="OrthoDB" id="9814936at2"/>
<reference evidence="14" key="3">
    <citation type="submission" date="2016-11" db="EMBL/GenBank/DDBJ databases">
        <authorList>
            <person name="Varghese N."/>
            <person name="Submissions S."/>
        </authorList>
    </citation>
    <scope>NUCLEOTIDE SEQUENCE</scope>
    <source>
        <strain evidence="14">DSM 1682</strain>
    </source>
</reference>
<evidence type="ECO:0000256" key="10">
    <source>
        <dbReference type="ARBA" id="ARBA00047448"/>
    </source>
</evidence>
<dbReference type="PANTHER" id="PTHR36541:SF1">
    <property type="entry name" value="SUPEROXIDE REDUCTASE-RELATED"/>
    <property type="match status" value="1"/>
</dbReference>
<keyword evidence="5" id="KW-0479">Metal-binding</keyword>
<keyword evidence="13" id="KW-0456">Lyase</keyword>
<proteinExistence type="inferred from homology"/>
<evidence type="ECO:0000256" key="1">
    <source>
        <dbReference type="ARBA" id="ARBA00005941"/>
    </source>
</evidence>
<gene>
    <name evidence="13" type="primary">dfx</name>
    <name evidence="13" type="ORF">CPRO_00250</name>
    <name evidence="14" type="ORF">SAMN02745151_00334</name>
</gene>
<evidence type="ECO:0000259" key="11">
    <source>
        <dbReference type="Pfam" id="PF01880"/>
    </source>
</evidence>
<evidence type="ECO:0000256" key="3">
    <source>
        <dbReference type="ARBA" id="ARBA00014839"/>
    </source>
</evidence>
<dbReference type="GO" id="GO:0005506">
    <property type="term" value="F:iron ion binding"/>
    <property type="evidence" value="ECO:0007669"/>
    <property type="project" value="InterPro"/>
</dbReference>
<dbReference type="EMBL" id="CP014223">
    <property type="protein sequence ID" value="AMJ39650.1"/>
    <property type="molecule type" value="Genomic_DNA"/>
</dbReference>
<name>A0A0X8V920_ANAPI</name>
<evidence type="ECO:0000313" key="15">
    <source>
        <dbReference type="Proteomes" id="UP000068026"/>
    </source>
</evidence>
<dbReference type="InterPro" id="IPR038094">
    <property type="entry name" value="Desulfoferrodoxin_N_sf"/>
</dbReference>
<evidence type="ECO:0000313" key="13">
    <source>
        <dbReference type="EMBL" id="AMJ39650.1"/>
    </source>
</evidence>
<dbReference type="InterPro" id="IPR051233">
    <property type="entry name" value="Desulfoferrodoxin_SOR"/>
</dbReference>
<evidence type="ECO:0000256" key="6">
    <source>
        <dbReference type="ARBA" id="ARBA00022982"/>
    </source>
</evidence>
<comment type="similarity">
    <text evidence="1">Belongs to the desulfoferrodoxin family.</text>
</comment>
<dbReference type="NCBIfam" id="TIGR00332">
    <property type="entry name" value="neela_ferrous"/>
    <property type="match status" value="1"/>
</dbReference>
<dbReference type="PANTHER" id="PTHR36541">
    <property type="entry name" value="SUPEROXIDE REDUCTASE-RELATED"/>
    <property type="match status" value="1"/>
</dbReference>
<dbReference type="Gene3D" id="2.20.28.100">
    <property type="entry name" value="Desulphoferrodoxin, N-terminal domain"/>
    <property type="match status" value="1"/>
</dbReference>
<organism evidence="14 16">
    <name type="scientific">Anaerotignum propionicum DSM 1682</name>
    <dbReference type="NCBI Taxonomy" id="991789"/>
    <lineage>
        <taxon>Bacteria</taxon>
        <taxon>Bacillati</taxon>
        <taxon>Bacillota</taxon>
        <taxon>Clostridia</taxon>
        <taxon>Lachnospirales</taxon>
        <taxon>Anaerotignaceae</taxon>
        <taxon>Anaerotignum</taxon>
    </lineage>
</organism>
<keyword evidence="6" id="KW-0249">Electron transport</keyword>
<keyword evidence="4" id="KW-0813">Transport</keyword>
<dbReference type="EC" id="1.15.1.2" evidence="2"/>
<comment type="function">
    <text evidence="8">Catalyzes the one-electron reduction of superoxide anion radical to hydrogen peroxide at a nonheme ferrous iron center. Plays a fundamental role in case of oxidative stress via its superoxide detoxification activity.</text>
</comment>
<evidence type="ECO:0000256" key="5">
    <source>
        <dbReference type="ARBA" id="ARBA00022723"/>
    </source>
</evidence>
<accession>A0A0X8V920</accession>
<evidence type="ECO:0000256" key="9">
    <source>
        <dbReference type="ARBA" id="ARBA00031398"/>
    </source>
</evidence>
<evidence type="ECO:0000313" key="16">
    <source>
        <dbReference type="Proteomes" id="UP000184204"/>
    </source>
</evidence>
<reference evidence="13 15" key="1">
    <citation type="journal article" date="2016" name="Genome Announc.">
        <title>Complete Genome Sequence of the Amino Acid-Fermenting Clostridium propionicum X2 (DSM 1682).</title>
        <authorList>
            <person name="Poehlein A."/>
            <person name="Schlien K."/>
            <person name="Chowdhury N.P."/>
            <person name="Gottschalk G."/>
            <person name="Buckel W."/>
            <person name="Daniel R."/>
        </authorList>
    </citation>
    <scope>NUCLEOTIDE SEQUENCE [LARGE SCALE GENOMIC DNA]</scope>
    <source>
        <strain evidence="13 15">X2</strain>
    </source>
</reference>
<keyword evidence="7" id="KW-0408">Iron</keyword>
<evidence type="ECO:0000313" key="14">
    <source>
        <dbReference type="EMBL" id="SHE31097.1"/>
    </source>
</evidence>
<dbReference type="InterPro" id="IPR002742">
    <property type="entry name" value="Desulfoferrodoxin_Fe-bd_dom"/>
</dbReference>
<keyword evidence="15" id="KW-1185">Reference proteome</keyword>
<protein>
    <recommendedName>
        <fullName evidence="3">Desulfoferrodoxin</fullName>
        <ecNumber evidence="2">1.15.1.2</ecNumber>
    </recommendedName>
    <alternativeName>
        <fullName evidence="9">Superoxide reductase</fullName>
    </alternativeName>
</protein>
<evidence type="ECO:0000256" key="7">
    <source>
        <dbReference type="ARBA" id="ARBA00023004"/>
    </source>
</evidence>
<evidence type="ECO:0000259" key="12">
    <source>
        <dbReference type="Pfam" id="PF06397"/>
    </source>
</evidence>
<evidence type="ECO:0000256" key="2">
    <source>
        <dbReference type="ARBA" id="ARBA00012679"/>
    </source>
</evidence>
<dbReference type="AlphaFoldDB" id="A0A0X8V920"/>
<sequence length="126" mass="14045">MTPKFFRCNHCKNIIHMVEDRGGTVVCCGEAMQELKANTSDGATEKHVPVVTVEGNKVKVVVGSVAHPMLEEHHIAWIYLETTKGGQLKYLDHTGAPEAEFALTDDEKLVAAYEYCNLHGLWKYEA</sequence>
<dbReference type="Proteomes" id="UP000068026">
    <property type="component" value="Chromosome"/>
</dbReference>
<dbReference type="Proteomes" id="UP000184204">
    <property type="component" value="Unassembled WGS sequence"/>
</dbReference>
<evidence type="ECO:0000256" key="8">
    <source>
        <dbReference type="ARBA" id="ARBA00024690"/>
    </source>
</evidence>
<reference evidence="16" key="4">
    <citation type="submission" date="2016-11" db="EMBL/GenBank/DDBJ databases">
        <authorList>
            <person name="Jaros S."/>
            <person name="Januszkiewicz K."/>
            <person name="Wedrychowicz H."/>
        </authorList>
    </citation>
    <scope>NUCLEOTIDE SEQUENCE [LARGE SCALE GENOMIC DNA]</scope>
    <source>
        <strain evidence="16">DSM 1682</strain>
    </source>
</reference>
<dbReference type="EMBL" id="FQUA01000001">
    <property type="protein sequence ID" value="SHE31097.1"/>
    <property type="molecule type" value="Genomic_DNA"/>
</dbReference>
<dbReference type="InterPro" id="IPR036073">
    <property type="entry name" value="Desulfoferrodoxin_Fe-bd_dom_sf"/>
</dbReference>
<keyword evidence="13" id="KW-0560">Oxidoreductase</keyword>
<feature type="domain" description="Desulfoferrodoxin N-terminal" evidence="12">
    <location>
        <begin position="5"/>
        <end position="33"/>
    </location>
</feature>
<dbReference type="GO" id="GO:0016829">
    <property type="term" value="F:lyase activity"/>
    <property type="evidence" value="ECO:0007669"/>
    <property type="project" value="UniProtKB-KW"/>
</dbReference>
<dbReference type="Gene3D" id="2.60.40.730">
    <property type="entry name" value="SOR catalytic domain"/>
    <property type="match status" value="1"/>
</dbReference>